<dbReference type="InterPro" id="IPR021765">
    <property type="entry name" value="UstYa-like"/>
</dbReference>
<name>A0A6A6SQ70_9PLEO</name>
<keyword evidence="4" id="KW-1185">Reference proteome</keyword>
<protein>
    <submittedName>
        <fullName evidence="3">Uncharacterized protein</fullName>
    </submittedName>
</protein>
<dbReference type="EMBL" id="MU004534">
    <property type="protein sequence ID" value="KAF2648528.1"/>
    <property type="molecule type" value="Genomic_DNA"/>
</dbReference>
<accession>A0A6A6SQ70</accession>
<dbReference type="PANTHER" id="PTHR33365">
    <property type="entry name" value="YALI0B05434P"/>
    <property type="match status" value="1"/>
</dbReference>
<sequence length="201" mass="22863">MAWSPILDAVPVRSTKYNETFGFPSTYPSKFQGQPNKQVDEAWERFTMHPMLDGRSGRLGVPFSDITRLPKAADEEWLASAVKLDDDKYMANLEVFHTVHCLNKLRKMIYPEYYTPYGAAEKGHLEHCVETIRQSLMCNSGTGLVTFHWVKGVEEPYSDYNTYHQCRDPDAVLEWAIHHAVPNAGHAIGRDGTFEMDSHPG</sequence>
<dbReference type="AlphaFoldDB" id="A0A6A6SQ70"/>
<dbReference type="Pfam" id="PF11807">
    <property type="entry name" value="UstYa"/>
    <property type="match status" value="1"/>
</dbReference>
<organism evidence="3 4">
    <name type="scientific">Lophiostoma macrostomum CBS 122681</name>
    <dbReference type="NCBI Taxonomy" id="1314788"/>
    <lineage>
        <taxon>Eukaryota</taxon>
        <taxon>Fungi</taxon>
        <taxon>Dikarya</taxon>
        <taxon>Ascomycota</taxon>
        <taxon>Pezizomycotina</taxon>
        <taxon>Dothideomycetes</taxon>
        <taxon>Pleosporomycetidae</taxon>
        <taxon>Pleosporales</taxon>
        <taxon>Lophiostomataceae</taxon>
        <taxon>Lophiostoma</taxon>
    </lineage>
</organism>
<evidence type="ECO:0000256" key="2">
    <source>
        <dbReference type="ARBA" id="ARBA00035112"/>
    </source>
</evidence>
<gene>
    <name evidence="3" type="ORF">K491DRAFT_612598</name>
</gene>
<dbReference type="PANTHER" id="PTHR33365:SF4">
    <property type="entry name" value="CYCLOCHLOROTINE BIOSYNTHESIS PROTEIN O"/>
    <property type="match status" value="1"/>
</dbReference>
<comment type="similarity">
    <text evidence="2">Belongs to the ustYa family.</text>
</comment>
<reference evidence="3" key="1">
    <citation type="journal article" date="2020" name="Stud. Mycol.">
        <title>101 Dothideomycetes genomes: a test case for predicting lifestyles and emergence of pathogens.</title>
        <authorList>
            <person name="Haridas S."/>
            <person name="Albert R."/>
            <person name="Binder M."/>
            <person name="Bloem J."/>
            <person name="Labutti K."/>
            <person name="Salamov A."/>
            <person name="Andreopoulos B."/>
            <person name="Baker S."/>
            <person name="Barry K."/>
            <person name="Bills G."/>
            <person name="Bluhm B."/>
            <person name="Cannon C."/>
            <person name="Castanera R."/>
            <person name="Culley D."/>
            <person name="Daum C."/>
            <person name="Ezra D."/>
            <person name="Gonzalez J."/>
            <person name="Henrissat B."/>
            <person name="Kuo A."/>
            <person name="Liang C."/>
            <person name="Lipzen A."/>
            <person name="Lutzoni F."/>
            <person name="Magnuson J."/>
            <person name="Mondo S."/>
            <person name="Nolan M."/>
            <person name="Ohm R."/>
            <person name="Pangilinan J."/>
            <person name="Park H.-J."/>
            <person name="Ramirez L."/>
            <person name="Alfaro M."/>
            <person name="Sun H."/>
            <person name="Tritt A."/>
            <person name="Yoshinaga Y."/>
            <person name="Zwiers L.-H."/>
            <person name="Turgeon B."/>
            <person name="Goodwin S."/>
            <person name="Spatafora J."/>
            <person name="Crous P."/>
            <person name="Grigoriev I."/>
        </authorList>
    </citation>
    <scope>NUCLEOTIDE SEQUENCE</scope>
    <source>
        <strain evidence="3">CBS 122681</strain>
    </source>
</reference>
<evidence type="ECO:0000256" key="1">
    <source>
        <dbReference type="ARBA" id="ARBA00004685"/>
    </source>
</evidence>
<dbReference type="GO" id="GO:0043386">
    <property type="term" value="P:mycotoxin biosynthetic process"/>
    <property type="evidence" value="ECO:0007669"/>
    <property type="project" value="InterPro"/>
</dbReference>
<comment type="pathway">
    <text evidence="1">Mycotoxin biosynthesis.</text>
</comment>
<dbReference type="OrthoDB" id="3687641at2759"/>
<evidence type="ECO:0000313" key="4">
    <source>
        <dbReference type="Proteomes" id="UP000799324"/>
    </source>
</evidence>
<dbReference type="Proteomes" id="UP000799324">
    <property type="component" value="Unassembled WGS sequence"/>
</dbReference>
<evidence type="ECO:0000313" key="3">
    <source>
        <dbReference type="EMBL" id="KAF2648528.1"/>
    </source>
</evidence>
<proteinExistence type="inferred from homology"/>